<dbReference type="RefSeq" id="WP_068555382.1">
    <property type="nucleotide sequence ID" value="NZ_LOEE01000027.1"/>
</dbReference>
<feature type="transmembrane region" description="Helical" evidence="7">
    <location>
        <begin position="316"/>
        <end position="340"/>
    </location>
</feature>
<dbReference type="Proteomes" id="UP000070456">
    <property type="component" value="Unassembled WGS sequence"/>
</dbReference>
<dbReference type="OrthoDB" id="5137249at2"/>
<comment type="caution">
    <text evidence="9">The sequence shown here is derived from an EMBL/GenBank/DDBJ whole genome shotgun (WGS) entry which is preliminary data.</text>
</comment>
<evidence type="ECO:0000256" key="6">
    <source>
        <dbReference type="ARBA" id="ARBA00023136"/>
    </source>
</evidence>
<dbReference type="InterPro" id="IPR051447">
    <property type="entry name" value="Lipoprotein-release_system"/>
</dbReference>
<keyword evidence="6 7" id="KW-0472">Membrane</keyword>
<dbReference type="EMBL" id="LOEE01000027">
    <property type="protein sequence ID" value="KXG76481.1"/>
    <property type="molecule type" value="Genomic_DNA"/>
</dbReference>
<organism evidence="9 10">
    <name type="scientific">Thermotalea metallivorans</name>
    <dbReference type="NCBI Taxonomy" id="520762"/>
    <lineage>
        <taxon>Bacteria</taxon>
        <taxon>Bacillati</taxon>
        <taxon>Bacillota</taxon>
        <taxon>Clostridia</taxon>
        <taxon>Peptostreptococcales</taxon>
        <taxon>Thermotaleaceae</taxon>
        <taxon>Thermotalea</taxon>
    </lineage>
</organism>
<feature type="transmembrane region" description="Helical" evidence="7">
    <location>
        <begin position="706"/>
        <end position="727"/>
    </location>
</feature>
<dbReference type="PANTHER" id="PTHR30489">
    <property type="entry name" value="LIPOPROTEIN-RELEASING SYSTEM TRANSMEMBRANE PROTEIN LOLE"/>
    <property type="match status" value="1"/>
</dbReference>
<feature type="transmembrane region" description="Helical" evidence="7">
    <location>
        <begin position="433"/>
        <end position="452"/>
    </location>
</feature>
<feature type="transmembrane region" description="Helical" evidence="7">
    <location>
        <begin position="747"/>
        <end position="766"/>
    </location>
</feature>
<sequence>MGKLDVRLFRMLKHAKGQFISIAVVVALGLCIYVSFSMTAMNMKNTVEDYYSQTNFGDIFVQVVKIPRGALDRLREMEGIGEVQGRISFDVPLKVDDAHEKVRVRIVSLPESQKKINDLYMLQGKDIHGELKKAIVLEQFAKARGIAVGDKITPYINGRMVQLDVAGIAASSEYIYLMENEQALLPAPEKFGVVYVSENFAQATFGYRDSYNEILIKVKDHDRIDDVVRMLEEELDRYGVKRIVEREDQLSHRMLTEELNQLEKTSTAIPMLFLIVAAMIIYIMLTRIVKNDRIYIGVLKAMGYGNDEILSHYVKFALVIGITGALMGNIGGILLSGLLAKTYAQFYNIPFLKIDIYYGYMFYAILFTSVFCVFAGLMGAKPVLQIMPADAMRPEIPKAGKRIFLEKAKWFWSRVSFSWKMVIRNIARSKRRFAFLVCGIALTYGIILVPIAQGNAMSAMFSLHYGEFQKMDYTIDFAKPMNRKVMVEIKQLIETEHIEPKLEYPFELRKGWRKKVVNIIGVPRNTRFYDFRDEFQRRIMLPEKGIFVTEGLAKGLQVKVGDRITIKNFMPKKDDITVEVKGIIKQYLGINAYMNIDEMENTLAEKGMVTGVSVRAKDHVQEKLKNIKYISAVQSVEDMKNAFLQFLDSAIYATGVLMLFGGSLGFAIVYNSTIISIAERSMEFSSLRVLGFDKKNIYQMITKENMLMAAIGIVIGMPVGYGMIKGIAEAFNTDMYTIPVILTPKTYIIAAVATLGFVLVAQLATLKKIYSINFIDALKNRVS</sequence>
<feature type="domain" description="ABC3 transporter permease C-terminal" evidence="8">
    <location>
        <begin position="269"/>
        <end position="378"/>
    </location>
</feature>
<gene>
    <name evidence="9" type="ORF">AN619_10120</name>
</gene>
<feature type="transmembrane region" description="Helical" evidence="7">
    <location>
        <begin position="650"/>
        <end position="670"/>
    </location>
</feature>
<evidence type="ECO:0000256" key="4">
    <source>
        <dbReference type="ARBA" id="ARBA00022692"/>
    </source>
</evidence>
<name>A0A140L7F6_9FIRM</name>
<keyword evidence="5 7" id="KW-1133">Transmembrane helix</keyword>
<keyword evidence="4 7" id="KW-0812">Transmembrane</keyword>
<keyword evidence="10" id="KW-1185">Reference proteome</keyword>
<dbReference type="GO" id="GO:0098797">
    <property type="term" value="C:plasma membrane protein complex"/>
    <property type="evidence" value="ECO:0007669"/>
    <property type="project" value="TreeGrafter"/>
</dbReference>
<dbReference type="PANTHER" id="PTHR30489:SF0">
    <property type="entry name" value="LIPOPROTEIN-RELEASING SYSTEM TRANSMEMBRANE PROTEIN LOLE"/>
    <property type="match status" value="1"/>
</dbReference>
<evidence type="ECO:0000313" key="10">
    <source>
        <dbReference type="Proteomes" id="UP000070456"/>
    </source>
</evidence>
<dbReference type="InterPro" id="IPR003838">
    <property type="entry name" value="ABC3_permease_C"/>
</dbReference>
<evidence type="ECO:0000313" key="9">
    <source>
        <dbReference type="EMBL" id="KXG76481.1"/>
    </source>
</evidence>
<evidence type="ECO:0000256" key="1">
    <source>
        <dbReference type="ARBA" id="ARBA00004651"/>
    </source>
</evidence>
<feature type="domain" description="ABC3 transporter permease C-terminal" evidence="8">
    <location>
        <begin position="656"/>
        <end position="773"/>
    </location>
</feature>
<comment type="similarity">
    <text evidence="2">Belongs to the ABC-4 integral membrane protein family. LolC/E subfamily.</text>
</comment>
<evidence type="ECO:0000259" key="8">
    <source>
        <dbReference type="Pfam" id="PF02687"/>
    </source>
</evidence>
<dbReference type="AlphaFoldDB" id="A0A140L7F6"/>
<evidence type="ECO:0000256" key="5">
    <source>
        <dbReference type="ARBA" id="ARBA00022989"/>
    </source>
</evidence>
<protein>
    <recommendedName>
        <fullName evidence="8">ABC3 transporter permease C-terminal domain-containing protein</fullName>
    </recommendedName>
</protein>
<accession>A0A140L7F6</accession>
<comment type="subcellular location">
    <subcellularLocation>
        <location evidence="1">Cell membrane</location>
        <topology evidence="1">Multi-pass membrane protein</topology>
    </subcellularLocation>
</comment>
<feature type="transmembrane region" description="Helical" evidence="7">
    <location>
        <begin position="268"/>
        <end position="285"/>
    </location>
</feature>
<dbReference type="GO" id="GO:0044874">
    <property type="term" value="P:lipoprotein localization to outer membrane"/>
    <property type="evidence" value="ECO:0007669"/>
    <property type="project" value="TreeGrafter"/>
</dbReference>
<dbReference type="Pfam" id="PF02687">
    <property type="entry name" value="FtsX"/>
    <property type="match status" value="2"/>
</dbReference>
<evidence type="ECO:0000256" key="2">
    <source>
        <dbReference type="ARBA" id="ARBA00005236"/>
    </source>
</evidence>
<keyword evidence="3" id="KW-1003">Cell membrane</keyword>
<evidence type="ECO:0000256" key="3">
    <source>
        <dbReference type="ARBA" id="ARBA00022475"/>
    </source>
</evidence>
<reference evidence="9 10" key="1">
    <citation type="submission" date="2015-12" db="EMBL/GenBank/DDBJ databases">
        <title>Draft genome sequence of the thermoanaerobe Thermotalea metallivorans, an isolate from the runoff channel of the Great Artesian Basin, Australia.</title>
        <authorList>
            <person name="Patel B.K."/>
        </authorList>
    </citation>
    <scope>NUCLEOTIDE SEQUENCE [LARGE SCALE GENOMIC DNA]</scope>
    <source>
        <strain evidence="9 10">B2-1</strain>
    </source>
</reference>
<dbReference type="STRING" id="520762.AN619_10120"/>
<feature type="transmembrane region" description="Helical" evidence="7">
    <location>
        <begin position="20"/>
        <end position="41"/>
    </location>
</feature>
<feature type="transmembrane region" description="Helical" evidence="7">
    <location>
        <begin position="360"/>
        <end position="380"/>
    </location>
</feature>
<evidence type="ECO:0000256" key="7">
    <source>
        <dbReference type="SAM" id="Phobius"/>
    </source>
</evidence>
<proteinExistence type="inferred from homology"/>